<protein>
    <recommendedName>
        <fullName evidence="2">FlgD Ig-like domain-containing protein</fullName>
    </recommendedName>
</protein>
<gene>
    <name evidence="1" type="ORF">AVDCRST_MAG30-1207</name>
</gene>
<dbReference type="Gene3D" id="2.60.40.4070">
    <property type="match status" value="1"/>
</dbReference>
<dbReference type="AlphaFoldDB" id="A0A6J4S789"/>
<name>A0A6J4S789_9ACTN</name>
<sequence length="202" mass="22632">ARGTGRDGGVRFDLRSTTGSPVTVDIFGQSKGRRITGEKLVRRFEGRKSGFTWNGRDRAGRRVSNGFYFARLRTKMPNGQVDTVRLTLGRSDGRFGPRRAFFKRDSCTTLAKFKLSRPVFGGRGTRALGIAYRLNQAARVEVTVTNRFARVVRRFSARQVAAGRTQRLTLPARGLKRGDYRVKLSVTREGRSKTTTLTSARL</sequence>
<organism evidence="1">
    <name type="scientific">uncultured Solirubrobacteraceae bacterium</name>
    <dbReference type="NCBI Taxonomy" id="1162706"/>
    <lineage>
        <taxon>Bacteria</taxon>
        <taxon>Bacillati</taxon>
        <taxon>Actinomycetota</taxon>
        <taxon>Thermoleophilia</taxon>
        <taxon>Solirubrobacterales</taxon>
        <taxon>Solirubrobacteraceae</taxon>
        <taxon>environmental samples</taxon>
    </lineage>
</organism>
<reference evidence="1" key="1">
    <citation type="submission" date="2020-02" db="EMBL/GenBank/DDBJ databases">
        <authorList>
            <person name="Meier V. D."/>
        </authorList>
    </citation>
    <scope>NUCLEOTIDE SEQUENCE</scope>
    <source>
        <strain evidence="1">AVDCRST_MAG30</strain>
    </source>
</reference>
<accession>A0A6J4S789</accession>
<feature type="non-terminal residue" evidence="1">
    <location>
        <position position="1"/>
    </location>
</feature>
<dbReference type="EMBL" id="CADCVS010000182">
    <property type="protein sequence ID" value="CAA9488008.1"/>
    <property type="molecule type" value="Genomic_DNA"/>
</dbReference>
<evidence type="ECO:0000313" key="1">
    <source>
        <dbReference type="EMBL" id="CAA9488008.1"/>
    </source>
</evidence>
<evidence type="ECO:0008006" key="2">
    <source>
        <dbReference type="Google" id="ProtNLM"/>
    </source>
</evidence>
<proteinExistence type="predicted"/>